<dbReference type="EMBL" id="PISJ01000014">
    <property type="protein sequence ID" value="PKF32873.1"/>
    <property type="molecule type" value="Genomic_DNA"/>
</dbReference>
<proteinExistence type="predicted"/>
<comment type="caution">
    <text evidence="1">The sequence shown here is derived from an EMBL/GenBank/DDBJ whole genome shotgun (WGS) entry which is preliminary data.</text>
</comment>
<organism evidence="1 2">
    <name type="scientific">Acinetobacter proteolyticus</name>
    <dbReference type="NCBI Taxonomy" id="1776741"/>
    <lineage>
        <taxon>Bacteria</taxon>
        <taxon>Pseudomonadati</taxon>
        <taxon>Pseudomonadota</taxon>
        <taxon>Gammaproteobacteria</taxon>
        <taxon>Moraxellales</taxon>
        <taxon>Moraxellaceae</taxon>
        <taxon>Acinetobacter</taxon>
    </lineage>
</organism>
<accession>A0A2N0WDV8</accession>
<gene>
    <name evidence="1" type="ORF">CW311_12590</name>
</gene>
<sequence>MKELKSVNEIENYIHDLEKKVFQLQNTHAFRVGMAIMKFYDRPNSIKILELNKFIKELLAATKKANVKNNLLNESKIVLKQETIVNYAQVNVNNEEVSSQFYFLPILKDRKQVLTFSNELAKENGWTLLTPNNFKELLLYGNFDEIELNLSHIIDNPLWSYFGTYDDIPKTNQLLDLLLRNNRINKVLIHQNDLALFPIILDRLSLFNNVLFEKSI</sequence>
<reference evidence="1 2" key="1">
    <citation type="submission" date="2017-12" db="EMBL/GenBank/DDBJ databases">
        <title>Draft Genome sequences of multiple microbial strains isolated from spacecraft associated surfaces.</title>
        <authorList>
            <person name="Seuylemezian A."/>
            <person name="Vaishampayan P."/>
            <person name="Venkateswaran K."/>
        </authorList>
    </citation>
    <scope>NUCLEOTIDE SEQUENCE [LARGE SCALE GENOMIC DNA]</scope>
    <source>
        <strain evidence="1 2">2P01AA</strain>
    </source>
</reference>
<evidence type="ECO:0000313" key="2">
    <source>
        <dbReference type="Proteomes" id="UP000233553"/>
    </source>
</evidence>
<name>A0A2N0WDV8_9GAMM</name>
<protein>
    <submittedName>
        <fullName evidence="1">Uncharacterized protein</fullName>
    </submittedName>
</protein>
<dbReference type="AlphaFoldDB" id="A0A2N0WDV8"/>
<dbReference type="RefSeq" id="WP_101236750.1">
    <property type="nucleotide sequence ID" value="NZ_PISJ01000014.1"/>
</dbReference>
<dbReference type="Proteomes" id="UP000233553">
    <property type="component" value="Unassembled WGS sequence"/>
</dbReference>
<evidence type="ECO:0000313" key="1">
    <source>
        <dbReference type="EMBL" id="PKF32873.1"/>
    </source>
</evidence>